<dbReference type="RefSeq" id="WP_251776273.1">
    <property type="nucleotide sequence ID" value="NZ_JAMKFE010000001.1"/>
</dbReference>
<organism evidence="3 4">
    <name type="scientific">Caldimonas mangrovi</name>
    <dbReference type="NCBI Taxonomy" id="2944811"/>
    <lineage>
        <taxon>Bacteria</taxon>
        <taxon>Pseudomonadati</taxon>
        <taxon>Pseudomonadota</taxon>
        <taxon>Betaproteobacteria</taxon>
        <taxon>Burkholderiales</taxon>
        <taxon>Sphaerotilaceae</taxon>
        <taxon>Caldimonas</taxon>
    </lineage>
</organism>
<evidence type="ECO:0000256" key="1">
    <source>
        <dbReference type="ARBA" id="ARBA00022801"/>
    </source>
</evidence>
<keyword evidence="1" id="KW-0378">Hydrolase</keyword>
<dbReference type="InterPro" id="IPR029021">
    <property type="entry name" value="Prot-tyrosine_phosphatase-like"/>
</dbReference>
<sequence length="163" mass="17671">METRAVSLRAVALPASARGRLWLSAMPGRFEPWTHFLAQAAQARLGLVVCLTPRDELASLSPDYELALMQGSLPFEWMHLPMRNFGLPDDPVGFRTGIERLAVQLQAGHSAMLHCAAGMGRTGSAAACVLKRLGLTAEQALQRVRDAGSNPQNASQSGFVNWF</sequence>
<dbReference type="PROSITE" id="PS50056">
    <property type="entry name" value="TYR_PHOSPHATASE_2"/>
    <property type="match status" value="1"/>
</dbReference>
<evidence type="ECO:0000313" key="3">
    <source>
        <dbReference type="EMBL" id="MCM5678134.1"/>
    </source>
</evidence>
<dbReference type="InterPro" id="IPR057023">
    <property type="entry name" value="PTP-SAK"/>
</dbReference>
<protein>
    <submittedName>
        <fullName evidence="3">Tyrosine-protein phosphatase</fullName>
    </submittedName>
</protein>
<evidence type="ECO:0000313" key="4">
    <source>
        <dbReference type="Proteomes" id="UP001165541"/>
    </source>
</evidence>
<dbReference type="EMBL" id="JAMKFE010000001">
    <property type="protein sequence ID" value="MCM5678134.1"/>
    <property type="molecule type" value="Genomic_DNA"/>
</dbReference>
<dbReference type="PROSITE" id="PS00383">
    <property type="entry name" value="TYR_PHOSPHATASE_1"/>
    <property type="match status" value="1"/>
</dbReference>
<feature type="domain" description="Tyrosine specific protein phosphatases" evidence="2">
    <location>
        <begin position="92"/>
        <end position="146"/>
    </location>
</feature>
<dbReference type="Gene3D" id="3.90.190.10">
    <property type="entry name" value="Protein tyrosine phosphatase superfamily"/>
    <property type="match status" value="1"/>
</dbReference>
<comment type="caution">
    <text evidence="3">The sequence shown here is derived from an EMBL/GenBank/DDBJ whole genome shotgun (WGS) entry which is preliminary data.</text>
</comment>
<accession>A0ABT0YI78</accession>
<dbReference type="InterPro" id="IPR016130">
    <property type="entry name" value="Tyr_Pase_AS"/>
</dbReference>
<reference evidence="3" key="1">
    <citation type="submission" date="2022-05" db="EMBL/GenBank/DDBJ databases">
        <title>Schlegelella sp. nov., isolated from mangrove soil.</title>
        <authorList>
            <person name="Liu Y."/>
            <person name="Ge X."/>
            <person name="Liu W."/>
        </authorList>
    </citation>
    <scope>NUCLEOTIDE SEQUENCE</scope>
    <source>
        <strain evidence="3">S2-27</strain>
    </source>
</reference>
<dbReference type="SUPFAM" id="SSF52799">
    <property type="entry name" value="(Phosphotyrosine protein) phosphatases II"/>
    <property type="match status" value="1"/>
</dbReference>
<dbReference type="InterPro" id="IPR000387">
    <property type="entry name" value="Tyr_Pase_dom"/>
</dbReference>
<dbReference type="Pfam" id="PF22784">
    <property type="entry name" value="PTP-SAK"/>
    <property type="match status" value="1"/>
</dbReference>
<gene>
    <name evidence="3" type="ORF">M8A51_01135</name>
</gene>
<proteinExistence type="predicted"/>
<keyword evidence="4" id="KW-1185">Reference proteome</keyword>
<name>A0ABT0YI78_9BURK</name>
<dbReference type="Proteomes" id="UP001165541">
    <property type="component" value="Unassembled WGS sequence"/>
</dbReference>
<evidence type="ECO:0000259" key="2">
    <source>
        <dbReference type="PROSITE" id="PS50056"/>
    </source>
</evidence>